<proteinExistence type="predicted"/>
<dbReference type="AlphaFoldDB" id="A0AAV5JLM1"/>
<evidence type="ECO:0000313" key="1">
    <source>
        <dbReference type="EMBL" id="GKV12437.1"/>
    </source>
</evidence>
<dbReference type="Pfam" id="PF02992">
    <property type="entry name" value="Transposase_21"/>
    <property type="match status" value="1"/>
</dbReference>
<evidence type="ECO:0000313" key="2">
    <source>
        <dbReference type="Proteomes" id="UP001054252"/>
    </source>
</evidence>
<accession>A0AAV5JLM1</accession>
<dbReference type="Proteomes" id="UP001054252">
    <property type="component" value="Unassembled WGS sequence"/>
</dbReference>
<dbReference type="EMBL" id="BPVZ01000036">
    <property type="protein sequence ID" value="GKV12437.1"/>
    <property type="molecule type" value="Genomic_DNA"/>
</dbReference>
<gene>
    <name evidence="1" type="ORF">SLEP1_g23576</name>
</gene>
<dbReference type="InterPro" id="IPR004242">
    <property type="entry name" value="Transposase_21"/>
</dbReference>
<sequence length="51" mass="6004">MTWHLKCCGDTDEIIHPTQSKAWRHFDEMHSSFKKEPRNVRLGFATDGFNP</sequence>
<protein>
    <submittedName>
        <fullName evidence="1">Uncharacterized protein</fullName>
    </submittedName>
</protein>
<name>A0AAV5JLM1_9ROSI</name>
<reference evidence="1 2" key="1">
    <citation type="journal article" date="2021" name="Commun. Biol.">
        <title>The genome of Shorea leprosula (Dipterocarpaceae) highlights the ecological relevance of drought in aseasonal tropical rainforests.</title>
        <authorList>
            <person name="Ng K.K.S."/>
            <person name="Kobayashi M.J."/>
            <person name="Fawcett J.A."/>
            <person name="Hatakeyama M."/>
            <person name="Paape T."/>
            <person name="Ng C.H."/>
            <person name="Ang C.C."/>
            <person name="Tnah L.H."/>
            <person name="Lee C.T."/>
            <person name="Nishiyama T."/>
            <person name="Sese J."/>
            <person name="O'Brien M.J."/>
            <person name="Copetti D."/>
            <person name="Mohd Noor M.I."/>
            <person name="Ong R.C."/>
            <person name="Putra M."/>
            <person name="Sireger I.Z."/>
            <person name="Indrioko S."/>
            <person name="Kosugi Y."/>
            <person name="Izuno A."/>
            <person name="Isagi Y."/>
            <person name="Lee S.L."/>
            <person name="Shimizu K.K."/>
        </authorList>
    </citation>
    <scope>NUCLEOTIDE SEQUENCE [LARGE SCALE GENOMIC DNA]</scope>
    <source>
        <strain evidence="1">214</strain>
    </source>
</reference>
<keyword evidence="2" id="KW-1185">Reference proteome</keyword>
<organism evidence="1 2">
    <name type="scientific">Rubroshorea leprosula</name>
    <dbReference type="NCBI Taxonomy" id="152421"/>
    <lineage>
        <taxon>Eukaryota</taxon>
        <taxon>Viridiplantae</taxon>
        <taxon>Streptophyta</taxon>
        <taxon>Embryophyta</taxon>
        <taxon>Tracheophyta</taxon>
        <taxon>Spermatophyta</taxon>
        <taxon>Magnoliopsida</taxon>
        <taxon>eudicotyledons</taxon>
        <taxon>Gunneridae</taxon>
        <taxon>Pentapetalae</taxon>
        <taxon>rosids</taxon>
        <taxon>malvids</taxon>
        <taxon>Malvales</taxon>
        <taxon>Dipterocarpaceae</taxon>
        <taxon>Rubroshorea</taxon>
    </lineage>
</organism>
<comment type="caution">
    <text evidence="1">The sequence shown here is derived from an EMBL/GenBank/DDBJ whole genome shotgun (WGS) entry which is preliminary data.</text>
</comment>